<dbReference type="RefSeq" id="XP_049181013.1">
    <property type="nucleotide sequence ID" value="XM_049323099.1"/>
</dbReference>
<evidence type="ECO:0000313" key="4">
    <source>
        <dbReference type="EMBL" id="KAI3405268.2"/>
    </source>
</evidence>
<protein>
    <submittedName>
        <fullName evidence="4">Uncharacterized protein</fullName>
    </submittedName>
</protein>
<dbReference type="GO" id="GO:0005739">
    <property type="term" value="C:mitochondrion"/>
    <property type="evidence" value="ECO:0007669"/>
    <property type="project" value="TreeGrafter"/>
</dbReference>
<dbReference type="Pfam" id="PF03969">
    <property type="entry name" value="AFG1_ATPase"/>
    <property type="match status" value="1"/>
</dbReference>
<dbReference type="PANTHER" id="PTHR12169:SF2">
    <property type="entry name" value="AFG1P"/>
    <property type="match status" value="1"/>
</dbReference>
<dbReference type="EMBL" id="JAHUZD010000050">
    <property type="protein sequence ID" value="KAI3405268.2"/>
    <property type="molecule type" value="Genomic_DNA"/>
</dbReference>
<gene>
    <name evidence="4" type="ORF">KGF56_001925</name>
</gene>
<comment type="similarity">
    <text evidence="1">Belongs to the AFG1 ATPase family.</text>
</comment>
<comment type="caution">
    <text evidence="4">The sequence shown here is derived from an EMBL/GenBank/DDBJ whole genome shotgun (WGS) entry which is preliminary data.</text>
</comment>
<name>A0AAI9SYJ2_9ASCO</name>
<dbReference type="InterPro" id="IPR027417">
    <property type="entry name" value="P-loop_NTPase"/>
</dbReference>
<proteinExistence type="inferred from homology"/>
<dbReference type="GO" id="GO:0016887">
    <property type="term" value="F:ATP hydrolysis activity"/>
    <property type="evidence" value="ECO:0007669"/>
    <property type="project" value="InterPro"/>
</dbReference>
<dbReference type="InterPro" id="IPR005654">
    <property type="entry name" value="ATPase_AFG1-like"/>
</dbReference>
<organism evidence="4 5">
    <name type="scientific">Candida oxycetoniae</name>
    <dbReference type="NCBI Taxonomy" id="497107"/>
    <lineage>
        <taxon>Eukaryota</taxon>
        <taxon>Fungi</taxon>
        <taxon>Dikarya</taxon>
        <taxon>Ascomycota</taxon>
        <taxon>Saccharomycotina</taxon>
        <taxon>Pichiomycetes</taxon>
        <taxon>Debaryomycetaceae</taxon>
        <taxon>Candida/Lodderomyces clade</taxon>
        <taxon>Candida</taxon>
    </lineage>
</organism>
<dbReference type="GeneID" id="73379542"/>
<dbReference type="GO" id="GO:0005524">
    <property type="term" value="F:ATP binding"/>
    <property type="evidence" value="ECO:0007669"/>
    <property type="project" value="UniProtKB-KW"/>
</dbReference>
<evidence type="ECO:0000256" key="3">
    <source>
        <dbReference type="ARBA" id="ARBA00022840"/>
    </source>
</evidence>
<dbReference type="AlphaFoldDB" id="A0AAI9SYJ2"/>
<sequence length="703" mass="81499">MPRLVNGRWCRYYSAIATSGIQGVEGRVPFTSSLAFNGEARSGNLPDNRSVSITDPYTIYQNYITQGILEKDCSQIRVMKEFQKLYHRVSDYVPPEEMSIRLSLLLREIEMRQVQLKEYNLSPLKYFRRSPEKTKKSMVKYMTDEEELANFASPRGLLINGDVGSGKSLLMDIFASSLPYKSKMRWHYNNFILWVFNEMHKIQQHRFRTMNNNNNNNNNNGGSGRGAKYTMENEFILYEVAQKMIQKNTVLMLDEFVLPDIASANIIKILFTFFFRLGGVLVATSNKLPEELYSTDFNKLKFKSFVGILNSRCMSVDMKSGKDYRTYFASESKQKPYLVIRRDNEKNEQEWQELIKTKALEIPLDSPMMQQSLASIGKPSKIIVYNRTTKIPLTFQNNSICYLDFEDICQGLTSSSDYITIASTYKIIILDNVPIMTTKKKNEARRFITLIDAIYEAKCQFFMRSQVGIDYLFFPDALNTTDVKFMEYLKIHLKSEGNKDQLEVQDEEMFAKTSIAMMNPYRPNIASYDSESTESYSEEKSIRKGDFTTPASNYSNIKVFTGDDEKFAFKRAVSRIKEMVGSDLWRKHNRWVPVDESMRPWENVAVETSKGKASDTTTETSLDTLLREKSIKEITQELSQALPRQYSENENIPFRLFNARIAPIFYNLSHFWAMGPWTNEQGKRLKDAISKSWIRSSIRNDKP</sequence>
<dbReference type="Proteomes" id="UP001202479">
    <property type="component" value="Unassembled WGS sequence"/>
</dbReference>
<keyword evidence="3" id="KW-0067">ATP-binding</keyword>
<dbReference type="Gene3D" id="3.40.50.300">
    <property type="entry name" value="P-loop containing nucleotide triphosphate hydrolases"/>
    <property type="match status" value="1"/>
</dbReference>
<evidence type="ECO:0000256" key="2">
    <source>
        <dbReference type="ARBA" id="ARBA00022741"/>
    </source>
</evidence>
<dbReference type="FunFam" id="3.40.50.300:FF:002222">
    <property type="entry name" value="AFG1-family ATPase, variant"/>
    <property type="match status" value="1"/>
</dbReference>
<reference evidence="4" key="1">
    <citation type="journal article" date="2022" name="DNA Res.">
        <title>Genome analysis of five recently described species of the CUG-Ser clade uncovers Candida theae as a new hybrid lineage with pathogenic potential in the Candida parapsilosis species complex.</title>
        <authorList>
            <person name="Mixao V."/>
            <person name="Del Olmo V."/>
            <person name="Hegedusova E."/>
            <person name="Saus E."/>
            <person name="Pryszcz L."/>
            <person name="Cillingova A."/>
            <person name="Nosek J."/>
            <person name="Gabaldon T."/>
        </authorList>
    </citation>
    <scope>NUCLEOTIDE SEQUENCE</scope>
    <source>
        <strain evidence="4">CBS 10844</strain>
    </source>
</reference>
<accession>A0AAI9SYJ2</accession>
<evidence type="ECO:0000313" key="5">
    <source>
        <dbReference type="Proteomes" id="UP001202479"/>
    </source>
</evidence>
<dbReference type="PANTHER" id="PTHR12169">
    <property type="entry name" value="ATPASE N2B"/>
    <property type="match status" value="1"/>
</dbReference>
<evidence type="ECO:0000256" key="1">
    <source>
        <dbReference type="ARBA" id="ARBA00010322"/>
    </source>
</evidence>
<keyword evidence="2" id="KW-0547">Nucleotide-binding</keyword>
<keyword evidence="5" id="KW-1185">Reference proteome</keyword>
<dbReference type="NCBIfam" id="NF040713">
    <property type="entry name" value="ZapE"/>
    <property type="match status" value="1"/>
</dbReference>
<dbReference type="SUPFAM" id="SSF52540">
    <property type="entry name" value="P-loop containing nucleoside triphosphate hydrolases"/>
    <property type="match status" value="1"/>
</dbReference>